<evidence type="ECO:0000256" key="1">
    <source>
        <dbReference type="SAM" id="MobiDB-lite"/>
    </source>
</evidence>
<sequence length="123" mass="13777">MALADEYGPSEFFSLDLSKAVLSPKRLGPPTQFEPVPVEAKTDHGPDQHANVEPQVEEPKVAPKKAVRTTRVTAPHEKKRAEVRVPARAKLARRHSNPLDAEARDTRIQTWPCRTGGICNWHR</sequence>
<proteinExistence type="predicted"/>
<name>A0A844SKE9_9BRAD</name>
<organism evidence="2 3">
    <name type="scientific">Bradyrhizobium pachyrhizi</name>
    <dbReference type="NCBI Taxonomy" id="280333"/>
    <lineage>
        <taxon>Bacteria</taxon>
        <taxon>Pseudomonadati</taxon>
        <taxon>Pseudomonadota</taxon>
        <taxon>Alphaproteobacteria</taxon>
        <taxon>Hyphomicrobiales</taxon>
        <taxon>Nitrobacteraceae</taxon>
        <taxon>Bradyrhizobium</taxon>
    </lineage>
</organism>
<accession>A0A844SKE9</accession>
<dbReference type="Proteomes" id="UP000436468">
    <property type="component" value="Unassembled WGS sequence"/>
</dbReference>
<evidence type="ECO:0000313" key="3">
    <source>
        <dbReference type="Proteomes" id="UP000436468"/>
    </source>
</evidence>
<feature type="region of interest" description="Disordered" evidence="1">
    <location>
        <begin position="26"/>
        <end position="103"/>
    </location>
</feature>
<comment type="caution">
    <text evidence="2">The sequence shown here is derived from an EMBL/GenBank/DDBJ whole genome shotgun (WGS) entry which is preliminary data.</text>
</comment>
<protein>
    <submittedName>
        <fullName evidence="2">Uncharacterized protein</fullName>
    </submittedName>
</protein>
<gene>
    <name evidence="2" type="ORF">GPL21_20460</name>
</gene>
<dbReference type="EMBL" id="WQNF01000014">
    <property type="protein sequence ID" value="MVT67478.1"/>
    <property type="molecule type" value="Genomic_DNA"/>
</dbReference>
<keyword evidence="3" id="KW-1185">Reference proteome</keyword>
<evidence type="ECO:0000313" key="2">
    <source>
        <dbReference type="EMBL" id="MVT67478.1"/>
    </source>
</evidence>
<dbReference type="AlphaFoldDB" id="A0A844SKE9"/>
<reference evidence="2 3" key="1">
    <citation type="submission" date="2019-12" db="EMBL/GenBank/DDBJ databases">
        <title>Draft genome sequences Bradyrhizobium cajani AMBPC1010, Bradyrhizobium pachyrhizi AMBPC1040 and Bradyrhizobium yuanmingense ALSPC3051, three plant growth promoting strains isolated from nodules of Cajanus cajan L. in Dominican Republic.</title>
        <authorList>
            <person name="Flores-Felix J.D."/>
            <person name="Araujo J."/>
            <person name="Diaz-Alcantara C."/>
            <person name="Gonzalez-Andres F."/>
            <person name="Velazquez E."/>
        </authorList>
    </citation>
    <scope>NUCLEOTIDE SEQUENCE [LARGE SCALE GENOMIC DNA]</scope>
    <source>
        <strain evidence="2 3">1040</strain>
    </source>
</reference>
<feature type="compositionally biased region" description="Basic and acidic residues" evidence="1">
    <location>
        <begin position="74"/>
        <end position="85"/>
    </location>
</feature>